<dbReference type="Pfam" id="PF03949">
    <property type="entry name" value="Malic_M"/>
    <property type="match status" value="1"/>
</dbReference>
<evidence type="ECO:0000313" key="11">
    <source>
        <dbReference type="EMBL" id="KKU76139.1"/>
    </source>
</evidence>
<dbReference type="SMART" id="SM00919">
    <property type="entry name" value="Malic_M"/>
    <property type="match status" value="1"/>
</dbReference>
<name>A0A0G1T300_9BACT</name>
<feature type="active site" description="Proton donor" evidence="5">
    <location>
        <position position="38"/>
    </location>
</feature>
<dbReference type="GO" id="GO:0004470">
    <property type="term" value="F:malic enzyme activity"/>
    <property type="evidence" value="ECO:0007669"/>
    <property type="project" value="InterPro"/>
</dbReference>
<evidence type="ECO:0000256" key="3">
    <source>
        <dbReference type="ARBA" id="ARBA00022723"/>
    </source>
</evidence>
<evidence type="ECO:0000256" key="6">
    <source>
        <dbReference type="PIRSR" id="PIRSR000106-2"/>
    </source>
</evidence>
<evidence type="ECO:0000256" key="5">
    <source>
        <dbReference type="PIRSR" id="PIRSR000106-1"/>
    </source>
</evidence>
<dbReference type="AlphaFoldDB" id="A0A0G1T300"/>
<evidence type="ECO:0000256" key="2">
    <source>
        <dbReference type="ARBA" id="ARBA00008785"/>
    </source>
</evidence>
<evidence type="ECO:0000256" key="8">
    <source>
        <dbReference type="RuleBase" id="RU003427"/>
    </source>
</evidence>
<comment type="cofactor">
    <cofactor evidence="1">
        <name>Mn(2+)</name>
        <dbReference type="ChEBI" id="CHEBI:29035"/>
    </cofactor>
</comment>
<feature type="binding site" evidence="7">
    <location>
        <position position="135"/>
    </location>
    <ligand>
        <name>a divalent metal cation</name>
        <dbReference type="ChEBI" id="CHEBI:60240"/>
    </ligand>
</feature>
<evidence type="ECO:0000256" key="4">
    <source>
        <dbReference type="ARBA" id="ARBA00023002"/>
    </source>
</evidence>
<proteinExistence type="inferred from homology"/>
<dbReference type="SUPFAM" id="SSF53223">
    <property type="entry name" value="Aminoacid dehydrogenase-like, N-terminal domain"/>
    <property type="match status" value="1"/>
</dbReference>
<feature type="binding site" evidence="6">
    <location>
        <position position="317"/>
    </location>
    <ligand>
        <name>(S)-malate</name>
        <dbReference type="ChEBI" id="CHEBI:15589"/>
    </ligand>
</feature>
<dbReference type="PRINTS" id="PR00072">
    <property type="entry name" value="MALOXRDTASE"/>
</dbReference>
<accession>A0A0G1T300</accession>
<dbReference type="SUPFAM" id="SSF51735">
    <property type="entry name" value="NAD(P)-binding Rossmann-fold domains"/>
    <property type="match status" value="1"/>
</dbReference>
<dbReference type="GO" id="GO:0046872">
    <property type="term" value="F:metal ion binding"/>
    <property type="evidence" value="ECO:0007669"/>
    <property type="project" value="UniProtKB-KW"/>
</dbReference>
<dbReference type="InterPro" id="IPR051674">
    <property type="entry name" value="Malate_Decarboxylase"/>
</dbReference>
<dbReference type="Proteomes" id="UP000034682">
    <property type="component" value="Unassembled WGS sequence"/>
</dbReference>
<reference evidence="11 12" key="1">
    <citation type="journal article" date="2015" name="Nature">
        <title>rRNA introns, odd ribosomes, and small enigmatic genomes across a large radiation of phyla.</title>
        <authorList>
            <person name="Brown C.T."/>
            <person name="Hug L.A."/>
            <person name="Thomas B.C."/>
            <person name="Sharon I."/>
            <person name="Castelle C.J."/>
            <person name="Singh A."/>
            <person name="Wilkins M.J."/>
            <person name="Williams K.H."/>
            <person name="Banfield J.F."/>
        </authorList>
    </citation>
    <scope>NUCLEOTIDE SEQUENCE [LARGE SCALE GENOMIC DNA]</scope>
</reference>
<feature type="domain" description="Malic enzyme NAD-binding" evidence="9">
    <location>
        <begin position="162"/>
        <end position="360"/>
    </location>
</feature>
<dbReference type="PIRSF" id="PIRSF000106">
    <property type="entry name" value="ME"/>
    <property type="match status" value="1"/>
</dbReference>
<comment type="cofactor">
    <cofactor evidence="7">
        <name>Mg(2+)</name>
        <dbReference type="ChEBI" id="CHEBI:18420"/>
    </cofactor>
    <cofactor evidence="7">
        <name>Mn(2+)</name>
        <dbReference type="ChEBI" id="CHEBI:29035"/>
    </cofactor>
    <text evidence="7">Divalent metal cations. Prefers magnesium or manganese.</text>
</comment>
<keyword evidence="3 7" id="KW-0479">Metal-binding</keyword>
<dbReference type="PANTHER" id="PTHR43237">
    <property type="entry name" value="NADP-DEPENDENT MALIC ENZYME"/>
    <property type="match status" value="1"/>
</dbReference>
<dbReference type="InterPro" id="IPR046346">
    <property type="entry name" value="Aminoacid_DH-like_N_sf"/>
</dbReference>
<keyword evidence="4" id="KW-0560">Oxidoreductase</keyword>
<evidence type="ECO:0000256" key="1">
    <source>
        <dbReference type="ARBA" id="ARBA00001936"/>
    </source>
</evidence>
<dbReference type="InterPro" id="IPR012302">
    <property type="entry name" value="Malic_NAD-bd"/>
</dbReference>
<evidence type="ECO:0000313" key="12">
    <source>
        <dbReference type="Proteomes" id="UP000034682"/>
    </source>
</evidence>
<dbReference type="InterPro" id="IPR036291">
    <property type="entry name" value="NAD(P)-bd_dom_sf"/>
</dbReference>
<feature type="binding site" evidence="6">
    <location>
        <position position="287"/>
    </location>
    <ligand>
        <name>(S)-malate</name>
        <dbReference type="ChEBI" id="CHEBI:15589"/>
    </ligand>
</feature>
<dbReference type="PATRIC" id="fig|1618655.3.peg.556"/>
<feature type="binding site" evidence="7">
    <location>
        <position position="136"/>
    </location>
    <ligand>
        <name>a divalent metal cation</name>
        <dbReference type="ChEBI" id="CHEBI:60240"/>
    </ligand>
</feature>
<dbReference type="InterPro" id="IPR001891">
    <property type="entry name" value="Malic_OxRdtase"/>
</dbReference>
<dbReference type="InterPro" id="IPR015884">
    <property type="entry name" value="Malic_enzyme_CS"/>
</dbReference>
<evidence type="ECO:0000256" key="7">
    <source>
        <dbReference type="PIRSR" id="PIRSR000106-3"/>
    </source>
</evidence>
<feature type="non-terminal residue" evidence="11">
    <location>
        <position position="360"/>
    </location>
</feature>
<dbReference type="GO" id="GO:0051287">
    <property type="term" value="F:NAD binding"/>
    <property type="evidence" value="ECO:0007669"/>
    <property type="project" value="InterPro"/>
</dbReference>
<sequence>MKKDYQKLSITAHKKARGKISVIGKLPINNHEDLSIAYTPGVAGPALAIAKNTKLAYDLTATKNGVAIVSDGSAVLGLGNIGPEAALPIMEGKAALFKRFANIDGFPIVLSTQDTDEIVATVKAIAPTFGGINLEDISAPRCFEIEARLKKELSIPVMHDDQHGTAIVVLAGLINALKVVHKDKKSIRVVINGAGAAGVAIAKLLHHYGMRNIVVCDSQGIISGRRHDLTSIKKEILKITNKENISGSLYDALKGSDVFIGVSKGNLLKVSNVKTMAKEAIIFAMANPTPEIMPSEALRAGAAIVASGRSDFPNQINNVLVYPGIFKGAIESRTSQITDEMKIAVAEALAAVVKKPTAEK</sequence>
<organism evidence="11 12">
    <name type="scientific">Candidatus Giovannonibacteria bacterium GW2011_GWB1_47_6b</name>
    <dbReference type="NCBI Taxonomy" id="1618655"/>
    <lineage>
        <taxon>Bacteria</taxon>
        <taxon>Candidatus Giovannoniibacteriota</taxon>
    </lineage>
</organism>
<dbReference type="CDD" id="cd05311">
    <property type="entry name" value="NAD_bind_2_malic_enz"/>
    <property type="match status" value="1"/>
</dbReference>
<feature type="active site" description="Proton acceptor" evidence="5">
    <location>
        <position position="93"/>
    </location>
</feature>
<evidence type="ECO:0000259" key="9">
    <source>
        <dbReference type="SMART" id="SM00919"/>
    </source>
</evidence>
<dbReference type="GO" id="GO:0016616">
    <property type="term" value="F:oxidoreductase activity, acting on the CH-OH group of donors, NAD or NADP as acceptor"/>
    <property type="evidence" value="ECO:0007669"/>
    <property type="project" value="InterPro"/>
</dbReference>
<dbReference type="Pfam" id="PF00390">
    <property type="entry name" value="malic"/>
    <property type="match status" value="1"/>
</dbReference>
<dbReference type="InterPro" id="IPR037062">
    <property type="entry name" value="Malic_N_dom_sf"/>
</dbReference>
<comment type="similarity">
    <text evidence="2 8">Belongs to the malic enzymes family.</text>
</comment>
<dbReference type="InterPro" id="IPR012301">
    <property type="entry name" value="Malic_N_dom"/>
</dbReference>
<protein>
    <submittedName>
        <fullName evidence="11">Malic enzyme</fullName>
    </submittedName>
</protein>
<feature type="domain" description="Malic enzyme N-terminal" evidence="10">
    <location>
        <begin position="17"/>
        <end position="150"/>
    </location>
</feature>
<evidence type="ECO:0000259" key="10">
    <source>
        <dbReference type="SMART" id="SM01274"/>
    </source>
</evidence>
<feature type="binding site" evidence="7">
    <location>
        <position position="161"/>
    </location>
    <ligand>
        <name>a divalent metal cation</name>
        <dbReference type="ChEBI" id="CHEBI:60240"/>
    </ligand>
</feature>
<dbReference type="PANTHER" id="PTHR43237:SF4">
    <property type="entry name" value="NADP-DEPENDENT MALIC ENZYME"/>
    <property type="match status" value="1"/>
</dbReference>
<dbReference type="Gene3D" id="3.40.50.720">
    <property type="entry name" value="NAD(P)-binding Rossmann-like Domain"/>
    <property type="match status" value="1"/>
</dbReference>
<comment type="caution">
    <text evidence="11">The sequence shown here is derived from an EMBL/GenBank/DDBJ whole genome shotgun (WGS) entry which is preliminary data.</text>
</comment>
<dbReference type="SMART" id="SM01274">
    <property type="entry name" value="malic"/>
    <property type="match status" value="1"/>
</dbReference>
<gene>
    <name evidence="11" type="ORF">UY02_C0031G0001</name>
</gene>
<dbReference type="EMBL" id="LCOK01000031">
    <property type="protein sequence ID" value="KKU76139.1"/>
    <property type="molecule type" value="Genomic_DNA"/>
</dbReference>
<dbReference type="PROSITE" id="PS00331">
    <property type="entry name" value="MALIC_ENZYMES"/>
    <property type="match status" value="1"/>
</dbReference>
<dbReference type="InterPro" id="IPR045213">
    <property type="entry name" value="Malic_NAD-bd_bact_type"/>
</dbReference>
<dbReference type="Gene3D" id="3.40.50.10380">
    <property type="entry name" value="Malic enzyme, N-terminal domain"/>
    <property type="match status" value="1"/>
</dbReference>